<name>A0AAU9NEI9_9ASTR</name>
<dbReference type="EMBL" id="CAKMRJ010004445">
    <property type="protein sequence ID" value="CAH1436283.1"/>
    <property type="molecule type" value="Genomic_DNA"/>
</dbReference>
<proteinExistence type="predicted"/>
<organism evidence="2 3">
    <name type="scientific">Lactuca virosa</name>
    <dbReference type="NCBI Taxonomy" id="75947"/>
    <lineage>
        <taxon>Eukaryota</taxon>
        <taxon>Viridiplantae</taxon>
        <taxon>Streptophyta</taxon>
        <taxon>Embryophyta</taxon>
        <taxon>Tracheophyta</taxon>
        <taxon>Spermatophyta</taxon>
        <taxon>Magnoliopsida</taxon>
        <taxon>eudicotyledons</taxon>
        <taxon>Gunneridae</taxon>
        <taxon>Pentapetalae</taxon>
        <taxon>asterids</taxon>
        <taxon>campanulids</taxon>
        <taxon>Asterales</taxon>
        <taxon>Asteraceae</taxon>
        <taxon>Cichorioideae</taxon>
        <taxon>Cichorieae</taxon>
        <taxon>Lactucinae</taxon>
        <taxon>Lactuca</taxon>
    </lineage>
</organism>
<sequence>MHEVVNILDSCRSRVGVGLVKGMDMDKVGNFWSNCDGFEYFTKDWSWIGEIMEDIHDLDTIDVELDEYFKRKQISQCKDKFLNILYEEDDNGANDDVQPHINIEEADKEYMEGSDEEDTDDDLEYYTIT</sequence>
<evidence type="ECO:0000256" key="1">
    <source>
        <dbReference type="SAM" id="MobiDB-lite"/>
    </source>
</evidence>
<feature type="region of interest" description="Disordered" evidence="1">
    <location>
        <begin position="108"/>
        <end position="129"/>
    </location>
</feature>
<gene>
    <name evidence="2" type="ORF">LVIROSA_LOCUS22662</name>
</gene>
<evidence type="ECO:0000313" key="2">
    <source>
        <dbReference type="EMBL" id="CAH1436283.1"/>
    </source>
</evidence>
<protein>
    <submittedName>
        <fullName evidence="2">Uncharacterized protein</fullName>
    </submittedName>
</protein>
<accession>A0AAU9NEI9</accession>
<dbReference type="Proteomes" id="UP001157418">
    <property type="component" value="Unassembled WGS sequence"/>
</dbReference>
<comment type="caution">
    <text evidence="2">The sequence shown here is derived from an EMBL/GenBank/DDBJ whole genome shotgun (WGS) entry which is preliminary data.</text>
</comment>
<dbReference type="AlphaFoldDB" id="A0AAU9NEI9"/>
<evidence type="ECO:0000313" key="3">
    <source>
        <dbReference type="Proteomes" id="UP001157418"/>
    </source>
</evidence>
<feature type="compositionally biased region" description="Acidic residues" evidence="1">
    <location>
        <begin position="112"/>
        <end position="129"/>
    </location>
</feature>
<keyword evidence="3" id="KW-1185">Reference proteome</keyword>
<reference evidence="2 3" key="1">
    <citation type="submission" date="2022-01" db="EMBL/GenBank/DDBJ databases">
        <authorList>
            <person name="Xiong W."/>
            <person name="Schranz E."/>
        </authorList>
    </citation>
    <scope>NUCLEOTIDE SEQUENCE [LARGE SCALE GENOMIC DNA]</scope>
</reference>